<evidence type="ECO:0000313" key="1">
    <source>
        <dbReference type="EMBL" id="CAH2291606.1"/>
    </source>
</evidence>
<organism evidence="1 2">
    <name type="scientific">Pelobates cultripes</name>
    <name type="common">Western spadefoot toad</name>
    <dbReference type="NCBI Taxonomy" id="61616"/>
    <lineage>
        <taxon>Eukaryota</taxon>
        <taxon>Metazoa</taxon>
        <taxon>Chordata</taxon>
        <taxon>Craniata</taxon>
        <taxon>Vertebrata</taxon>
        <taxon>Euteleostomi</taxon>
        <taxon>Amphibia</taxon>
        <taxon>Batrachia</taxon>
        <taxon>Anura</taxon>
        <taxon>Pelobatoidea</taxon>
        <taxon>Pelobatidae</taxon>
        <taxon>Pelobates</taxon>
    </lineage>
</organism>
<keyword evidence="2" id="KW-1185">Reference proteome</keyword>
<dbReference type="EMBL" id="OW240916">
    <property type="protein sequence ID" value="CAH2291606.1"/>
    <property type="molecule type" value="Genomic_DNA"/>
</dbReference>
<name>A0AAD1W6V0_PELCU</name>
<evidence type="ECO:0000313" key="2">
    <source>
        <dbReference type="Proteomes" id="UP001295444"/>
    </source>
</evidence>
<dbReference type="Proteomes" id="UP001295444">
    <property type="component" value="Chromosome 05"/>
</dbReference>
<proteinExistence type="predicted"/>
<protein>
    <submittedName>
        <fullName evidence="1">Uncharacterized protein</fullName>
    </submittedName>
</protein>
<gene>
    <name evidence="1" type="ORF">PECUL_23A026709</name>
</gene>
<sequence>MLLSESCQGSVVKVPGHRVFYSGRSAYSRDSLIRTSLVQFGFISCNISTALIATAYSGH</sequence>
<dbReference type="AlphaFoldDB" id="A0AAD1W6V0"/>
<accession>A0AAD1W6V0</accession>
<reference evidence="1" key="1">
    <citation type="submission" date="2022-03" db="EMBL/GenBank/DDBJ databases">
        <authorList>
            <person name="Alioto T."/>
            <person name="Alioto T."/>
            <person name="Gomez Garrido J."/>
        </authorList>
    </citation>
    <scope>NUCLEOTIDE SEQUENCE</scope>
</reference>